<evidence type="ECO:0000313" key="8">
    <source>
        <dbReference type="Proteomes" id="UP001207742"/>
    </source>
</evidence>
<dbReference type="Gene3D" id="3.90.70.10">
    <property type="entry name" value="Cysteine proteinases"/>
    <property type="match status" value="1"/>
</dbReference>
<dbReference type="EMBL" id="JAPDNS010000002">
    <property type="protein sequence ID" value="MCW3485969.1"/>
    <property type="molecule type" value="Genomic_DNA"/>
</dbReference>
<gene>
    <name evidence="7" type="ORF">OL497_18850</name>
</gene>
<evidence type="ECO:0000256" key="3">
    <source>
        <dbReference type="ARBA" id="ARBA00022807"/>
    </source>
</evidence>
<dbReference type="InterPro" id="IPR000668">
    <property type="entry name" value="Peptidase_C1A_C"/>
</dbReference>
<evidence type="ECO:0000259" key="6">
    <source>
        <dbReference type="Pfam" id="PF00112"/>
    </source>
</evidence>
<dbReference type="SUPFAM" id="SSF54001">
    <property type="entry name" value="Cysteine proteinases"/>
    <property type="match status" value="1"/>
</dbReference>
<keyword evidence="1 4" id="KW-0645">Protease</keyword>
<evidence type="ECO:0000256" key="5">
    <source>
        <dbReference type="SAM" id="SignalP"/>
    </source>
</evidence>
<evidence type="ECO:0000256" key="1">
    <source>
        <dbReference type="ARBA" id="ARBA00022670"/>
    </source>
</evidence>
<dbReference type="InterPro" id="IPR038765">
    <property type="entry name" value="Papain-like_cys_pep_sf"/>
</dbReference>
<feature type="signal peptide" evidence="5">
    <location>
        <begin position="1"/>
        <end position="18"/>
    </location>
</feature>
<keyword evidence="5" id="KW-0732">Signal</keyword>
<keyword evidence="8" id="KW-1185">Reference proteome</keyword>
<keyword evidence="4" id="KW-0031">Aminopeptidase</keyword>
<comment type="caution">
    <text evidence="7">The sequence shown here is derived from an EMBL/GenBank/DDBJ whole genome shotgun (WGS) entry which is preliminary data.</text>
</comment>
<dbReference type="Proteomes" id="UP001207742">
    <property type="component" value="Unassembled WGS sequence"/>
</dbReference>
<keyword evidence="3 4" id="KW-0788">Thiol protease</keyword>
<dbReference type="PIRSF" id="PIRSF005700">
    <property type="entry name" value="PepC"/>
    <property type="match status" value="1"/>
</dbReference>
<proteinExistence type="inferred from homology"/>
<protein>
    <recommendedName>
        <fullName evidence="4">Aminopeptidase</fullName>
    </recommendedName>
</protein>
<dbReference type="PROSITE" id="PS00139">
    <property type="entry name" value="THIOL_PROTEASE_CYS"/>
    <property type="match status" value="1"/>
</dbReference>
<sequence>MKVFSIALSIFTVTTAFAQDKQLLPGKINAATPVKSQGQTGTCWAFSTTSLLESETLRKGVSQIDLSEIFTVRNIYLEKAKNYVRRQGSAQFGEGGLGHDVIRAAGQYGLVPEQAYSGLKNSATKHDHAAMQTTMKHYLDSIIKIKAPIPDNWVEGFTAIMDSYIGQPPASFTYDGKNYTPQTFAKEVVKFNPEDYVFLTSFTHHPFHQSFIVEVPDNFSNGAYYNVPLQELINITKSTLQKGYTIMWDADVSNKGWSTNKGYAVFPPQDGSFQRDSITPDMKEAPYSQELRQKLYEELLTQDDHLMHITGIEQTKQGKPYFVVKNSWGTQSGPFNGYFNVSEAYFAINTITIIVPKAALDKDLQKKIAAAR</sequence>
<dbReference type="RefSeq" id="WP_264732786.1">
    <property type="nucleotide sequence ID" value="NZ_JAPDNR010000001.1"/>
</dbReference>
<dbReference type="InterPro" id="IPR000169">
    <property type="entry name" value="Pept_cys_AS"/>
</dbReference>
<dbReference type="Pfam" id="PF03051">
    <property type="entry name" value="Peptidase_C1_2"/>
    <property type="match status" value="1"/>
</dbReference>
<dbReference type="InterPro" id="IPR004134">
    <property type="entry name" value="Peptidase_C1B"/>
</dbReference>
<keyword evidence="2 4" id="KW-0378">Hydrolase</keyword>
<organism evidence="7 8">
    <name type="scientific">Chitinophaga nivalis</name>
    <dbReference type="NCBI Taxonomy" id="2991709"/>
    <lineage>
        <taxon>Bacteria</taxon>
        <taxon>Pseudomonadati</taxon>
        <taxon>Bacteroidota</taxon>
        <taxon>Chitinophagia</taxon>
        <taxon>Chitinophagales</taxon>
        <taxon>Chitinophagaceae</taxon>
        <taxon>Chitinophaga</taxon>
    </lineage>
</organism>
<accession>A0ABT3IPS3</accession>
<feature type="chain" id="PRO_5045760307" description="Aminopeptidase" evidence="5">
    <location>
        <begin position="19"/>
        <end position="372"/>
    </location>
</feature>
<name>A0ABT3IPS3_9BACT</name>
<dbReference type="Pfam" id="PF00112">
    <property type="entry name" value="Peptidase_C1"/>
    <property type="match status" value="1"/>
</dbReference>
<dbReference type="PANTHER" id="PTHR10363:SF2">
    <property type="entry name" value="BLEOMYCIN HYDROLASE"/>
    <property type="match status" value="1"/>
</dbReference>
<evidence type="ECO:0000313" key="7">
    <source>
        <dbReference type="EMBL" id="MCW3485969.1"/>
    </source>
</evidence>
<comment type="similarity">
    <text evidence="4">Belongs to the peptidase C1 family.</text>
</comment>
<dbReference type="PANTHER" id="PTHR10363">
    <property type="entry name" value="BLEOMYCIN HYDROLASE"/>
    <property type="match status" value="1"/>
</dbReference>
<reference evidence="7 8" key="1">
    <citation type="submission" date="2022-10" db="EMBL/GenBank/DDBJ databases">
        <title>Chitinophaga nivalis PC15 sp. nov., isolated from Pyeongchang county, South Korea.</title>
        <authorList>
            <person name="Trinh H.N."/>
        </authorList>
    </citation>
    <scope>NUCLEOTIDE SEQUENCE [LARGE SCALE GENOMIC DNA]</scope>
    <source>
        <strain evidence="7 8">PC14</strain>
    </source>
</reference>
<evidence type="ECO:0000256" key="4">
    <source>
        <dbReference type="PIRNR" id="PIRNR005700"/>
    </source>
</evidence>
<evidence type="ECO:0000256" key="2">
    <source>
        <dbReference type="ARBA" id="ARBA00022801"/>
    </source>
</evidence>
<feature type="domain" description="Peptidase C1A papain C-terminal" evidence="6">
    <location>
        <begin position="30"/>
        <end position="72"/>
    </location>
</feature>